<evidence type="ECO:0008006" key="3">
    <source>
        <dbReference type="Google" id="ProtNLM"/>
    </source>
</evidence>
<name>A0A494YZ72_9BACI</name>
<keyword evidence="2" id="KW-1185">Reference proteome</keyword>
<accession>A0A494YZ72</accession>
<reference evidence="1 2" key="1">
    <citation type="journal article" date="2015" name="Antonie Van Leeuwenhoek">
        <title>Oceanobacillus bengalensis sp. nov., a bacterium isolated from seawater of the Bay of Bengal.</title>
        <authorList>
            <person name="Yongchang O."/>
            <person name="Xiang W."/>
            <person name="Wang G."/>
        </authorList>
    </citation>
    <scope>NUCLEOTIDE SEQUENCE [LARGE SCALE GENOMIC DNA]</scope>
    <source>
        <strain evidence="1 2">MCCC 1K00260</strain>
    </source>
</reference>
<dbReference type="OrthoDB" id="2433944at2"/>
<proteinExistence type="predicted"/>
<comment type="caution">
    <text evidence="1">The sequence shown here is derived from an EMBL/GenBank/DDBJ whole genome shotgun (WGS) entry which is preliminary data.</text>
</comment>
<dbReference type="AlphaFoldDB" id="A0A494YZ72"/>
<evidence type="ECO:0000313" key="1">
    <source>
        <dbReference type="EMBL" id="RKQ15022.1"/>
    </source>
</evidence>
<protein>
    <recommendedName>
        <fullName evidence="3">Aminopeptidase</fullName>
    </recommendedName>
</protein>
<dbReference type="EMBL" id="RBZO01000016">
    <property type="protein sequence ID" value="RKQ15022.1"/>
    <property type="molecule type" value="Genomic_DNA"/>
</dbReference>
<dbReference type="RefSeq" id="WP_121131817.1">
    <property type="nucleotide sequence ID" value="NZ_JBHUFK010000014.1"/>
</dbReference>
<gene>
    <name evidence="1" type="ORF">D8M05_11225</name>
</gene>
<organism evidence="1 2">
    <name type="scientific">Oceanobacillus bengalensis</name>
    <dbReference type="NCBI Taxonomy" id="1435466"/>
    <lineage>
        <taxon>Bacteria</taxon>
        <taxon>Bacillati</taxon>
        <taxon>Bacillota</taxon>
        <taxon>Bacilli</taxon>
        <taxon>Bacillales</taxon>
        <taxon>Bacillaceae</taxon>
        <taxon>Oceanobacillus</taxon>
    </lineage>
</organism>
<evidence type="ECO:0000313" key="2">
    <source>
        <dbReference type="Proteomes" id="UP000281813"/>
    </source>
</evidence>
<dbReference type="Proteomes" id="UP000281813">
    <property type="component" value="Unassembled WGS sequence"/>
</dbReference>
<sequence>MRIVDTYPSFPINPTIESLRNYYHQYPEIFDYYFSRHCTDNNERLAKAIDKYSMDKHSIKIVYNQIGSLIKNVVQIYEKKYQLSFPVDINLIVGAYGSNAYTNRKFIPDITFAMERLTHEKDPLQVIIAHEFGHVAHNIISDQHNIDWTTMQWEHPYVWLLQEGAATHFSRQILPGLHPSIYFSYKSDGSRWLEFARKHHTELITRFWHDVMKEKTSNEIFKEWFSINGGKTFGYTRLAYYIADCMFQDFVTQEGEISTLLLWKDKTYYQKVNNWFNQMIKR</sequence>